<dbReference type="Proteomes" id="UP001283361">
    <property type="component" value="Unassembled WGS sequence"/>
</dbReference>
<sequence>MFVKPTWNLHRCVYFAGFLTVCAFFFYTYVIGRQTDFKAVSDLGSLLYVHAALWTGDKVRISAVKDVGEMDNLLCIFLYVAKNYTIVKAYVKDMQRYESEITVAYINCPLTSITDVNEVPLYVDLVIENALSPGHKIRLSVENRHMDPHLIFKNAAKGSKGCERELNEKRVVQFTVCIPPMFEYGNAAQLVEKLEMVRLLGAGRVVLYDTSIESNVRSVLELYTQEWAAGTGTLEVVVLSWKLPRIPMHYKGQIAAMDDCLYRYGWLSHYMVFDDLDEIMIPLRHDNWSQLIADREKARPGSPAFMFRCSVMNKDHSSPPKGFHAAALLYQSSVLSFTQRDTYIYDFSNKGKLIVNPRKMQSLEVHNIYEANGTTDVIPVEQGILYHYRWPLRPCDPEIRDTRVATKFGLRLLQRLRLIWSKLEGISKGDEILRLGESRATCKNR</sequence>
<keyword evidence="6 8" id="KW-1133">Transmembrane helix</keyword>
<evidence type="ECO:0000256" key="2">
    <source>
        <dbReference type="ARBA" id="ARBA00007647"/>
    </source>
</evidence>
<dbReference type="EMBL" id="JAWDGP010006948">
    <property type="protein sequence ID" value="KAK3732631.1"/>
    <property type="molecule type" value="Genomic_DNA"/>
</dbReference>
<protein>
    <recommendedName>
        <fullName evidence="8">Glycosyltransferase family 92 protein</fullName>
        <ecNumber evidence="8">2.4.1.-</ecNumber>
    </recommendedName>
</protein>
<evidence type="ECO:0000256" key="3">
    <source>
        <dbReference type="ARBA" id="ARBA00022676"/>
    </source>
</evidence>
<comment type="subcellular location">
    <subcellularLocation>
        <location evidence="1">Membrane</location>
        <topology evidence="1">Single-pass membrane protein</topology>
    </subcellularLocation>
</comment>
<dbReference type="AlphaFoldDB" id="A0AAE0Y4C9"/>
<dbReference type="GO" id="GO:0016757">
    <property type="term" value="F:glycosyltransferase activity"/>
    <property type="evidence" value="ECO:0007669"/>
    <property type="project" value="UniProtKB-UniRule"/>
</dbReference>
<keyword evidence="4 8" id="KW-0808">Transferase</keyword>
<dbReference type="InterPro" id="IPR008166">
    <property type="entry name" value="Glyco_transf_92"/>
</dbReference>
<evidence type="ECO:0000256" key="1">
    <source>
        <dbReference type="ARBA" id="ARBA00004167"/>
    </source>
</evidence>
<proteinExistence type="inferred from homology"/>
<keyword evidence="10" id="KW-1185">Reference proteome</keyword>
<dbReference type="EC" id="2.4.1.-" evidence="8"/>
<dbReference type="PANTHER" id="PTHR21461:SF69">
    <property type="entry name" value="GLYCOSYLTRANSFERASE FAMILY 92 PROTEIN"/>
    <property type="match status" value="1"/>
</dbReference>
<keyword evidence="3 8" id="KW-0328">Glycosyltransferase</keyword>
<evidence type="ECO:0000256" key="8">
    <source>
        <dbReference type="RuleBase" id="RU366017"/>
    </source>
</evidence>
<name>A0AAE0Y4C9_9GAST</name>
<evidence type="ECO:0000313" key="10">
    <source>
        <dbReference type="Proteomes" id="UP001283361"/>
    </source>
</evidence>
<reference evidence="9" key="1">
    <citation type="journal article" date="2023" name="G3 (Bethesda)">
        <title>A reference genome for the long-term kleptoplast-retaining sea slug Elysia crispata morphotype clarki.</title>
        <authorList>
            <person name="Eastman K.E."/>
            <person name="Pendleton A.L."/>
            <person name="Shaikh M.A."/>
            <person name="Suttiyut T."/>
            <person name="Ogas R."/>
            <person name="Tomko P."/>
            <person name="Gavelis G."/>
            <person name="Widhalm J.R."/>
            <person name="Wisecaver J.H."/>
        </authorList>
    </citation>
    <scope>NUCLEOTIDE SEQUENCE</scope>
    <source>
        <strain evidence="9">ECLA1</strain>
    </source>
</reference>
<comment type="similarity">
    <text evidence="2 8">Belongs to the glycosyltransferase 92 family.</text>
</comment>
<feature type="transmembrane region" description="Helical" evidence="8">
    <location>
        <begin position="12"/>
        <end position="32"/>
    </location>
</feature>
<dbReference type="Pfam" id="PF01697">
    <property type="entry name" value="Glyco_transf_92"/>
    <property type="match status" value="1"/>
</dbReference>
<evidence type="ECO:0000256" key="5">
    <source>
        <dbReference type="ARBA" id="ARBA00022692"/>
    </source>
</evidence>
<comment type="caution">
    <text evidence="9">The sequence shown here is derived from an EMBL/GenBank/DDBJ whole genome shotgun (WGS) entry which is preliminary data.</text>
</comment>
<evidence type="ECO:0000256" key="7">
    <source>
        <dbReference type="ARBA" id="ARBA00023136"/>
    </source>
</evidence>
<organism evidence="9 10">
    <name type="scientific">Elysia crispata</name>
    <name type="common">lettuce slug</name>
    <dbReference type="NCBI Taxonomy" id="231223"/>
    <lineage>
        <taxon>Eukaryota</taxon>
        <taxon>Metazoa</taxon>
        <taxon>Spiralia</taxon>
        <taxon>Lophotrochozoa</taxon>
        <taxon>Mollusca</taxon>
        <taxon>Gastropoda</taxon>
        <taxon>Heterobranchia</taxon>
        <taxon>Euthyneura</taxon>
        <taxon>Panpulmonata</taxon>
        <taxon>Sacoglossa</taxon>
        <taxon>Placobranchoidea</taxon>
        <taxon>Plakobranchidae</taxon>
        <taxon>Elysia</taxon>
    </lineage>
</organism>
<evidence type="ECO:0000313" key="9">
    <source>
        <dbReference type="EMBL" id="KAK3732631.1"/>
    </source>
</evidence>
<accession>A0AAE0Y4C9</accession>
<dbReference type="GO" id="GO:0005737">
    <property type="term" value="C:cytoplasm"/>
    <property type="evidence" value="ECO:0007669"/>
    <property type="project" value="TreeGrafter"/>
</dbReference>
<gene>
    <name evidence="9" type="ORF">RRG08_057325</name>
</gene>
<keyword evidence="7 8" id="KW-0472">Membrane</keyword>
<evidence type="ECO:0000256" key="4">
    <source>
        <dbReference type="ARBA" id="ARBA00022679"/>
    </source>
</evidence>
<dbReference type="GO" id="GO:0016020">
    <property type="term" value="C:membrane"/>
    <property type="evidence" value="ECO:0007669"/>
    <property type="project" value="UniProtKB-SubCell"/>
</dbReference>
<evidence type="ECO:0000256" key="6">
    <source>
        <dbReference type="ARBA" id="ARBA00022989"/>
    </source>
</evidence>
<keyword evidence="5 8" id="KW-0812">Transmembrane</keyword>
<dbReference type="PANTHER" id="PTHR21461">
    <property type="entry name" value="GLYCOSYLTRANSFERASE FAMILY 92 PROTEIN"/>
    <property type="match status" value="1"/>
</dbReference>